<keyword evidence="5" id="KW-1185">Reference proteome</keyword>
<protein>
    <submittedName>
        <fullName evidence="4">TIGR01777 family oxidoreductase</fullName>
    </submittedName>
</protein>
<feature type="domain" description="NAD-dependent epimerase/dehydratase" evidence="2">
    <location>
        <begin position="3"/>
        <end position="215"/>
    </location>
</feature>
<dbReference type="InterPro" id="IPR001509">
    <property type="entry name" value="Epimerase_deHydtase"/>
</dbReference>
<dbReference type="InterPro" id="IPR010099">
    <property type="entry name" value="SDR39U1"/>
</dbReference>
<comment type="similarity">
    <text evidence="1">Belongs to the NAD(P)-dependent epimerase/dehydratase family. SDR39U1 subfamily.</text>
</comment>
<comment type="caution">
    <text evidence="4">The sequence shown here is derived from an EMBL/GenBank/DDBJ whole genome shotgun (WGS) entry which is preliminary data.</text>
</comment>
<reference evidence="4 5" key="1">
    <citation type="submission" date="2021-08" db="EMBL/GenBank/DDBJ databases">
        <title>Streptomyces sp. PTM05 isolated from lichen.</title>
        <authorList>
            <person name="Somphong A."/>
            <person name="Phongsopitanun W."/>
            <person name="Tanasupawat S."/>
        </authorList>
    </citation>
    <scope>NUCLEOTIDE SEQUENCE [LARGE SCALE GENOMIC DNA]</scope>
    <source>
        <strain evidence="4 5">Ptm05</strain>
    </source>
</reference>
<organism evidence="4 5">
    <name type="scientific">Streptantibioticus parmotrematis</name>
    <dbReference type="NCBI Taxonomy" id="2873249"/>
    <lineage>
        <taxon>Bacteria</taxon>
        <taxon>Bacillati</taxon>
        <taxon>Actinomycetota</taxon>
        <taxon>Actinomycetes</taxon>
        <taxon>Kitasatosporales</taxon>
        <taxon>Streptomycetaceae</taxon>
        <taxon>Streptantibioticus</taxon>
    </lineage>
</organism>
<dbReference type="Pfam" id="PF08338">
    <property type="entry name" value="DUF1731"/>
    <property type="match status" value="1"/>
</dbReference>
<dbReference type="Pfam" id="PF01370">
    <property type="entry name" value="Epimerase"/>
    <property type="match status" value="1"/>
</dbReference>
<sequence>MRIVVTGSAGLIGSALVRSLTADGHQVTRLVRREPTAPDEARWDPARREVAPGSLEGCDAVVNMAAAGVGDQRWTDAYKREIHDSRVNATATIAEAVAALPQPPKVLVCGTAIGFYGDTGEREVDESAPPADDFLARVCVDWEAAAAPAADAGVRTVFARTGLVVAREGGAWAKLFPVFNAGIGGRMGSGRQFWSFIALHDHIAALRHLIDTPELSGPVNLTGPRPVRNREVAAAMGRVLRRPALAVVPAPVLRLALGEFSGNVLGSQRVLPRRLEETGFRFAFPGIDEAIRAA</sequence>
<dbReference type="PANTHER" id="PTHR11092:SF0">
    <property type="entry name" value="EPIMERASE FAMILY PROTEIN SDR39U1"/>
    <property type="match status" value="1"/>
</dbReference>
<evidence type="ECO:0000256" key="1">
    <source>
        <dbReference type="ARBA" id="ARBA00009353"/>
    </source>
</evidence>
<gene>
    <name evidence="4" type="ORF">K7472_15585</name>
</gene>
<dbReference type="InterPro" id="IPR013549">
    <property type="entry name" value="DUF1731"/>
</dbReference>
<accession>A0ABS7QVA5</accession>
<evidence type="ECO:0000259" key="3">
    <source>
        <dbReference type="Pfam" id="PF08338"/>
    </source>
</evidence>
<feature type="domain" description="DUF1731" evidence="3">
    <location>
        <begin position="248"/>
        <end position="293"/>
    </location>
</feature>
<dbReference type="Proteomes" id="UP001198565">
    <property type="component" value="Unassembled WGS sequence"/>
</dbReference>
<dbReference type="NCBIfam" id="TIGR01777">
    <property type="entry name" value="yfcH"/>
    <property type="match status" value="1"/>
</dbReference>
<name>A0ABS7QVA5_9ACTN</name>
<evidence type="ECO:0000313" key="4">
    <source>
        <dbReference type="EMBL" id="MBY8886275.1"/>
    </source>
</evidence>
<dbReference type="PANTHER" id="PTHR11092">
    <property type="entry name" value="SUGAR NUCLEOTIDE EPIMERASE RELATED"/>
    <property type="match status" value="1"/>
</dbReference>
<evidence type="ECO:0000313" key="5">
    <source>
        <dbReference type="Proteomes" id="UP001198565"/>
    </source>
</evidence>
<dbReference type="InterPro" id="IPR036291">
    <property type="entry name" value="NAD(P)-bd_dom_sf"/>
</dbReference>
<dbReference type="EMBL" id="JAINVZ010000009">
    <property type="protein sequence ID" value="MBY8886275.1"/>
    <property type="molecule type" value="Genomic_DNA"/>
</dbReference>
<evidence type="ECO:0000259" key="2">
    <source>
        <dbReference type="Pfam" id="PF01370"/>
    </source>
</evidence>
<dbReference type="Gene3D" id="3.40.50.720">
    <property type="entry name" value="NAD(P)-binding Rossmann-like Domain"/>
    <property type="match status" value="1"/>
</dbReference>
<dbReference type="SUPFAM" id="SSF51735">
    <property type="entry name" value="NAD(P)-binding Rossmann-fold domains"/>
    <property type="match status" value="1"/>
</dbReference>
<dbReference type="RefSeq" id="WP_222978332.1">
    <property type="nucleotide sequence ID" value="NZ_JAINVZ010000009.1"/>
</dbReference>
<proteinExistence type="inferred from homology"/>